<dbReference type="Gene3D" id="3.40.50.300">
    <property type="entry name" value="P-loop containing nucleotide triphosphate hydrolases"/>
    <property type="match status" value="1"/>
</dbReference>
<name>A0A9Q0K8Q6_9MAGN</name>
<evidence type="ECO:0000313" key="6">
    <source>
        <dbReference type="EMBL" id="KAJ4965949.1"/>
    </source>
</evidence>
<keyword evidence="2" id="KW-0677">Repeat</keyword>
<dbReference type="GO" id="GO:0006952">
    <property type="term" value="P:defense response"/>
    <property type="evidence" value="ECO:0007669"/>
    <property type="project" value="UniProtKB-KW"/>
</dbReference>
<comment type="caution">
    <text evidence="6">The sequence shown here is derived from an EMBL/GenBank/DDBJ whole genome shotgun (WGS) entry which is preliminary data.</text>
</comment>
<dbReference type="InterPro" id="IPR008808">
    <property type="entry name" value="Powdery_mildew-R_dom"/>
</dbReference>
<dbReference type="PANTHER" id="PTHR36766">
    <property type="entry name" value="PLANT BROAD-SPECTRUM MILDEW RESISTANCE PROTEIN RPW8"/>
    <property type="match status" value="1"/>
</dbReference>
<gene>
    <name evidence="6" type="ORF">NE237_017798</name>
</gene>
<dbReference type="Pfam" id="PF00931">
    <property type="entry name" value="NB-ARC"/>
    <property type="match status" value="1"/>
</dbReference>
<reference evidence="6" key="1">
    <citation type="journal article" date="2023" name="Plant J.">
        <title>The genome of the king protea, Protea cynaroides.</title>
        <authorList>
            <person name="Chang J."/>
            <person name="Duong T.A."/>
            <person name="Schoeman C."/>
            <person name="Ma X."/>
            <person name="Roodt D."/>
            <person name="Barker N."/>
            <person name="Li Z."/>
            <person name="Van de Peer Y."/>
            <person name="Mizrachi E."/>
        </authorList>
    </citation>
    <scope>NUCLEOTIDE SEQUENCE</scope>
    <source>
        <tissue evidence="6">Young leaves</tissue>
    </source>
</reference>
<dbReference type="GO" id="GO:0043531">
    <property type="term" value="F:ADP binding"/>
    <property type="evidence" value="ECO:0007669"/>
    <property type="project" value="InterPro"/>
</dbReference>
<dbReference type="AlphaFoldDB" id="A0A9Q0K8Q6"/>
<dbReference type="PRINTS" id="PR00364">
    <property type="entry name" value="DISEASERSIST"/>
</dbReference>
<comment type="similarity">
    <text evidence="1">Belongs to the disease resistance NB-LRR family.</text>
</comment>
<evidence type="ECO:0000256" key="4">
    <source>
        <dbReference type="SAM" id="MobiDB-lite"/>
    </source>
</evidence>
<feature type="domain" description="RPW8" evidence="5">
    <location>
        <begin position="42"/>
        <end position="194"/>
    </location>
</feature>
<evidence type="ECO:0000256" key="3">
    <source>
        <dbReference type="ARBA" id="ARBA00022821"/>
    </source>
</evidence>
<dbReference type="OrthoDB" id="1911627at2759"/>
<evidence type="ECO:0000256" key="1">
    <source>
        <dbReference type="ARBA" id="ARBA00008894"/>
    </source>
</evidence>
<accession>A0A9Q0K8Q6</accession>
<dbReference type="SUPFAM" id="SSF52540">
    <property type="entry name" value="P-loop containing nucleoside triphosphate hydrolases"/>
    <property type="match status" value="1"/>
</dbReference>
<dbReference type="Gene3D" id="1.10.8.430">
    <property type="entry name" value="Helical domain of apoptotic protease-activating factors"/>
    <property type="match status" value="1"/>
</dbReference>
<dbReference type="Gene3D" id="1.10.10.10">
    <property type="entry name" value="Winged helix-like DNA-binding domain superfamily/Winged helix DNA-binding domain"/>
    <property type="match status" value="1"/>
</dbReference>
<dbReference type="InterPro" id="IPR002182">
    <property type="entry name" value="NB-ARC"/>
</dbReference>
<dbReference type="Proteomes" id="UP001141806">
    <property type="component" value="Unassembled WGS sequence"/>
</dbReference>
<organism evidence="6 7">
    <name type="scientific">Protea cynaroides</name>
    <dbReference type="NCBI Taxonomy" id="273540"/>
    <lineage>
        <taxon>Eukaryota</taxon>
        <taxon>Viridiplantae</taxon>
        <taxon>Streptophyta</taxon>
        <taxon>Embryophyta</taxon>
        <taxon>Tracheophyta</taxon>
        <taxon>Spermatophyta</taxon>
        <taxon>Magnoliopsida</taxon>
        <taxon>Proteales</taxon>
        <taxon>Proteaceae</taxon>
        <taxon>Protea</taxon>
    </lineage>
</organism>
<proteinExistence type="inferred from homology"/>
<dbReference type="EMBL" id="JAMYWD010000007">
    <property type="protein sequence ID" value="KAJ4965949.1"/>
    <property type="molecule type" value="Genomic_DNA"/>
</dbReference>
<sequence length="861" mass="97781">MERAVMEETQLPRASSEKTERGVGKEKQRRIGEKEQLVCASVVDTDILATDVLATGAAELLCAILEIKDKVDFFRPYLEQLEATLESVMPVIEDWRRSELEQGDHQRSDFSQLVEKLRKGEEVVRKCPKVHSWNVIQKIRYLIKLGKLDEYIRGFFNLELQVDIWRHNNQLLFDVQQVLTKVEGLGVQQGGRGGSVGIGSKRLCAVPGLPDRVVGFDVPLRELKMELLRKDVMVLGLCGPGGCGKSTLAAMLCRDEQIRGTFENILFFTVSSTPDLKVIVKTLFEHIGGQVLESDLSDEDAIKHLQYLLKERVPKPLLLVVDDVWEEPVIEKLFFRIEGYKLLVTSREVFKIFNAKYHSKYLLGTLSEQDAMILFRHAALPQDGDEHYVPDDDFLKEIVKCCDGFPLAIKVIAKSLCGQPAREWQRVARKLSEGSSILDFNKYLLERLATSLDSLDSLVLECFLDLGSFPEEQRIPASCLIDIWVELYELDDEDDAYATLLELASRNLVDLVGSPRKNAGRIDGGFNGLFVTQHKLLRELAINQSRQQSGDRSRQRIERLIMGVREKEGLHRSWGIQEHQQLNAKLVSVDTGEMCSKSWCDMHLPEVEVLILNFSARKYTLPPFMKKMEKLKVLIIVNYGRNHAELSDLTTLSYLAYVKRIRLEKVLIPSLHKLETPLTNLQKISLYMCEVGQALRNCTINASKMLPNLVEINIDHCDDLVELPPWICDIVCLQKLSITNCHNFFALLEGIGCITDLELLSLHACTGLSRLPDSIGGLQKLRFLDISDCSKIEMLPDGLCKLHCLRKLDMRHCSELKQLSPRATELVHLKEVICDEHLSSLWEPLQVYLPNLKVSLKTTSI</sequence>
<dbReference type="PANTHER" id="PTHR36766:SF3">
    <property type="entry name" value="RPW8 DOMAIN-CONTAINING PROTEIN"/>
    <property type="match status" value="1"/>
</dbReference>
<evidence type="ECO:0000256" key="2">
    <source>
        <dbReference type="ARBA" id="ARBA00022737"/>
    </source>
</evidence>
<dbReference type="PROSITE" id="PS51153">
    <property type="entry name" value="RPW8"/>
    <property type="match status" value="1"/>
</dbReference>
<dbReference type="InterPro" id="IPR036388">
    <property type="entry name" value="WH-like_DNA-bd_sf"/>
</dbReference>
<feature type="region of interest" description="Disordered" evidence="4">
    <location>
        <begin position="1"/>
        <end position="28"/>
    </location>
</feature>
<evidence type="ECO:0000259" key="5">
    <source>
        <dbReference type="PROSITE" id="PS51153"/>
    </source>
</evidence>
<dbReference type="Pfam" id="PF05659">
    <property type="entry name" value="RPW8"/>
    <property type="match status" value="1"/>
</dbReference>
<protein>
    <recommendedName>
        <fullName evidence="5">RPW8 domain-containing protein</fullName>
    </recommendedName>
</protein>
<dbReference type="SUPFAM" id="SSF52047">
    <property type="entry name" value="RNI-like"/>
    <property type="match status" value="1"/>
</dbReference>
<evidence type="ECO:0000313" key="7">
    <source>
        <dbReference type="Proteomes" id="UP001141806"/>
    </source>
</evidence>
<dbReference type="InterPro" id="IPR027417">
    <property type="entry name" value="P-loop_NTPase"/>
</dbReference>
<keyword evidence="7" id="KW-1185">Reference proteome</keyword>
<dbReference type="InterPro" id="IPR042197">
    <property type="entry name" value="Apaf_helical"/>
</dbReference>
<dbReference type="Gene3D" id="3.80.10.10">
    <property type="entry name" value="Ribonuclease Inhibitor"/>
    <property type="match status" value="1"/>
</dbReference>
<feature type="compositionally biased region" description="Basic and acidic residues" evidence="4">
    <location>
        <begin position="15"/>
        <end position="28"/>
    </location>
</feature>
<keyword evidence="3" id="KW-0611">Plant defense</keyword>
<dbReference type="InterPro" id="IPR032675">
    <property type="entry name" value="LRR_dom_sf"/>
</dbReference>